<dbReference type="AlphaFoldDB" id="A0A504YCW9"/>
<evidence type="ECO:0000313" key="1">
    <source>
        <dbReference type="EMBL" id="TPP59502.1"/>
    </source>
</evidence>
<comment type="caution">
    <text evidence="1">The sequence shown here is derived from an EMBL/GenBank/DDBJ whole genome shotgun (WGS) entry which is preliminary data.</text>
</comment>
<organism evidence="1 2">
    <name type="scientific">Fasciola gigantica</name>
    <name type="common">Giant liver fluke</name>
    <dbReference type="NCBI Taxonomy" id="46835"/>
    <lineage>
        <taxon>Eukaryota</taxon>
        <taxon>Metazoa</taxon>
        <taxon>Spiralia</taxon>
        <taxon>Lophotrochozoa</taxon>
        <taxon>Platyhelminthes</taxon>
        <taxon>Trematoda</taxon>
        <taxon>Digenea</taxon>
        <taxon>Plagiorchiida</taxon>
        <taxon>Echinostomata</taxon>
        <taxon>Echinostomatoidea</taxon>
        <taxon>Fasciolidae</taxon>
        <taxon>Fasciola</taxon>
    </lineage>
</organism>
<accession>A0A504YCW9</accession>
<dbReference type="InterPro" id="IPR011009">
    <property type="entry name" value="Kinase-like_dom_sf"/>
</dbReference>
<reference evidence="1 2" key="1">
    <citation type="submission" date="2019-04" db="EMBL/GenBank/DDBJ databases">
        <title>Annotation for the trematode Fasciola gigantica.</title>
        <authorList>
            <person name="Choi Y.-J."/>
        </authorList>
    </citation>
    <scope>NUCLEOTIDE SEQUENCE [LARGE SCALE GENOMIC DNA]</scope>
    <source>
        <strain evidence="1">Uganda_cow_1</strain>
    </source>
</reference>
<dbReference type="EMBL" id="SUNJ01010639">
    <property type="protein sequence ID" value="TPP59502.1"/>
    <property type="molecule type" value="Genomic_DNA"/>
</dbReference>
<dbReference type="Proteomes" id="UP000316759">
    <property type="component" value="Unassembled WGS sequence"/>
</dbReference>
<keyword evidence="2" id="KW-1185">Reference proteome</keyword>
<evidence type="ECO:0000313" key="2">
    <source>
        <dbReference type="Proteomes" id="UP000316759"/>
    </source>
</evidence>
<gene>
    <name evidence="1" type="ORF">FGIG_04316</name>
</gene>
<dbReference type="OrthoDB" id="79687at2759"/>
<sequence length="97" mass="10899">MLISKAILVQLNKFNDLDVFQNSPKFKGYQAKLPKVAQPNLDFVAPEAQLYSSMSPLADMFSVGMVICAIYNHGHSLIDCEQNPTIYARKLTEVSQY</sequence>
<name>A0A504YCW9_FASGI</name>
<dbReference type="SUPFAM" id="SSF56112">
    <property type="entry name" value="Protein kinase-like (PK-like)"/>
    <property type="match status" value="1"/>
</dbReference>
<protein>
    <submittedName>
        <fullName evidence="1">SCY1 protein 2</fullName>
    </submittedName>
</protein>
<proteinExistence type="predicted"/>